<organism evidence="7 8">
    <name type="scientific">Monascus purpureus</name>
    <name type="common">Red mold</name>
    <name type="synonym">Monascus anka</name>
    <dbReference type="NCBI Taxonomy" id="5098"/>
    <lineage>
        <taxon>Eukaryota</taxon>
        <taxon>Fungi</taxon>
        <taxon>Dikarya</taxon>
        <taxon>Ascomycota</taxon>
        <taxon>Pezizomycotina</taxon>
        <taxon>Eurotiomycetes</taxon>
        <taxon>Eurotiomycetidae</taxon>
        <taxon>Eurotiales</taxon>
        <taxon>Aspergillaceae</taxon>
        <taxon>Monascus</taxon>
    </lineage>
</organism>
<feature type="transmembrane region" description="Helical" evidence="5">
    <location>
        <begin position="431"/>
        <end position="454"/>
    </location>
</feature>
<reference evidence="7 8" key="1">
    <citation type="submission" date="2019-06" db="EMBL/GenBank/DDBJ databases">
        <title>Wine fermentation using esterase from Monascus purpureus.</title>
        <authorList>
            <person name="Geng C."/>
            <person name="Zhang Y."/>
        </authorList>
    </citation>
    <scope>NUCLEOTIDE SEQUENCE [LARGE SCALE GENOMIC DNA]</scope>
    <source>
        <strain evidence="7">HQ1</strain>
    </source>
</reference>
<dbReference type="SUPFAM" id="SSF90123">
    <property type="entry name" value="ABC transporter transmembrane region"/>
    <property type="match status" value="1"/>
</dbReference>
<dbReference type="InterPro" id="IPR003439">
    <property type="entry name" value="ABC_transporter-like_ATP-bd"/>
</dbReference>
<dbReference type="InterPro" id="IPR039421">
    <property type="entry name" value="Type_1_exporter"/>
</dbReference>
<evidence type="ECO:0000256" key="3">
    <source>
        <dbReference type="ARBA" id="ARBA00022989"/>
    </source>
</evidence>
<protein>
    <recommendedName>
        <fullName evidence="6">ABC transporter domain-containing protein</fullName>
    </recommendedName>
</protein>
<name>A0A507QPV1_MONPU</name>
<dbReference type="GO" id="GO:0005524">
    <property type="term" value="F:ATP binding"/>
    <property type="evidence" value="ECO:0007669"/>
    <property type="project" value="InterPro"/>
</dbReference>
<evidence type="ECO:0000313" key="7">
    <source>
        <dbReference type="EMBL" id="TQB69037.1"/>
    </source>
</evidence>
<dbReference type="AlphaFoldDB" id="A0A507QPV1"/>
<keyword evidence="4 5" id="KW-0472">Membrane</keyword>
<evidence type="ECO:0000256" key="1">
    <source>
        <dbReference type="ARBA" id="ARBA00004141"/>
    </source>
</evidence>
<feature type="domain" description="ABC transporter" evidence="6">
    <location>
        <begin position="133"/>
        <end position="371"/>
    </location>
</feature>
<dbReference type="EMBL" id="VIFY01000176">
    <property type="protein sequence ID" value="TQB69037.1"/>
    <property type="molecule type" value="Genomic_DNA"/>
</dbReference>
<keyword evidence="3 5" id="KW-1133">Transmembrane helix</keyword>
<dbReference type="STRING" id="5098.A0A507QPV1"/>
<dbReference type="PROSITE" id="PS50893">
    <property type="entry name" value="ABC_TRANSPORTER_2"/>
    <property type="match status" value="1"/>
</dbReference>
<gene>
    <name evidence="7" type="ORF">MPDQ_002428</name>
</gene>
<evidence type="ECO:0000256" key="2">
    <source>
        <dbReference type="ARBA" id="ARBA00022692"/>
    </source>
</evidence>
<dbReference type="Pfam" id="PF00005">
    <property type="entry name" value="ABC_tran"/>
    <property type="match status" value="1"/>
</dbReference>
<dbReference type="GO" id="GO:0016887">
    <property type="term" value="F:ATP hydrolysis activity"/>
    <property type="evidence" value="ECO:0007669"/>
    <property type="project" value="InterPro"/>
</dbReference>
<dbReference type="GO" id="GO:0016020">
    <property type="term" value="C:membrane"/>
    <property type="evidence" value="ECO:0007669"/>
    <property type="project" value="UniProtKB-SubCell"/>
</dbReference>
<dbReference type="Gene3D" id="1.20.1560.10">
    <property type="entry name" value="ABC transporter type 1, transmembrane domain"/>
    <property type="match status" value="1"/>
</dbReference>
<dbReference type="InterPro" id="IPR036640">
    <property type="entry name" value="ABC1_TM_sf"/>
</dbReference>
<evidence type="ECO:0000259" key="6">
    <source>
        <dbReference type="PROSITE" id="PS50893"/>
    </source>
</evidence>
<keyword evidence="8" id="KW-1185">Reference proteome</keyword>
<sequence length="477" mass="52941">MPIYDAELMAFHETERRRQGGLRRWRTVSLYGQADREIEAYATSLSVQIGLMWKSYLTNLGFKLVSGITVNFGHFAATALVVLHGLQTSSTIGSVVAFSGYWNLLQDPLLFFTKVSGRVIKDLYAADRLRRVLEIKPTMTYGTEHLRLTGGRVEFKNVTVRFACGGGETFRELNLALTTRLYDPTEGVVTIDGQDIRKLKKAELPKHIAVMAQSPHLFNNTIMYNIRYGRPDATESEVHDAAKKVGIHARIMSLPEQYDTVVGEGGGFFSGGETQRLALARVLIQRADILIFDEATSALDADTEAHIKESINTLCAGHRDLRPGMLPHYTDSSACAAAPCGKMVTLGTVDGSKKLRSLLSSSAQHLASDQLSRSEGTKYQHCVSFVHGASHWSKLMKDYAPNLWVMFANSGMMVGTQYFQGEDKPFYQNGLRIMIVMASVGIFGTLMQLIVYIVHNRRVAQGKTQSRDGSPHFLHIP</sequence>
<accession>A0A507QPV1</accession>
<proteinExistence type="predicted"/>
<dbReference type="Gene3D" id="3.40.50.300">
    <property type="entry name" value="P-loop containing nucleotide triphosphate hydrolases"/>
    <property type="match status" value="1"/>
</dbReference>
<comment type="caution">
    <text evidence="7">The sequence shown here is derived from an EMBL/GenBank/DDBJ whole genome shotgun (WGS) entry which is preliminary data.</text>
</comment>
<dbReference type="PANTHER" id="PTHR24221:SF654">
    <property type="entry name" value="ATP-BINDING CASSETTE SUB-FAMILY B MEMBER 6"/>
    <property type="match status" value="1"/>
</dbReference>
<keyword evidence="2 5" id="KW-0812">Transmembrane</keyword>
<dbReference type="Proteomes" id="UP000319663">
    <property type="component" value="Unassembled WGS sequence"/>
</dbReference>
<evidence type="ECO:0000313" key="8">
    <source>
        <dbReference type="Proteomes" id="UP000319663"/>
    </source>
</evidence>
<dbReference type="PANTHER" id="PTHR24221">
    <property type="entry name" value="ATP-BINDING CASSETTE SUB-FAMILY B"/>
    <property type="match status" value="1"/>
</dbReference>
<evidence type="ECO:0000256" key="4">
    <source>
        <dbReference type="ARBA" id="ARBA00023136"/>
    </source>
</evidence>
<comment type="subcellular location">
    <subcellularLocation>
        <location evidence="1">Membrane</location>
        <topology evidence="1">Multi-pass membrane protein</topology>
    </subcellularLocation>
</comment>
<dbReference type="GO" id="GO:0042626">
    <property type="term" value="F:ATPase-coupled transmembrane transporter activity"/>
    <property type="evidence" value="ECO:0007669"/>
    <property type="project" value="TreeGrafter"/>
</dbReference>
<evidence type="ECO:0000256" key="5">
    <source>
        <dbReference type="SAM" id="Phobius"/>
    </source>
</evidence>
<dbReference type="InterPro" id="IPR027417">
    <property type="entry name" value="P-loop_NTPase"/>
</dbReference>
<dbReference type="SUPFAM" id="SSF52540">
    <property type="entry name" value="P-loop containing nucleoside triphosphate hydrolases"/>
    <property type="match status" value="1"/>
</dbReference>